<keyword evidence="5" id="KW-0677">Repeat</keyword>
<dbReference type="GO" id="GO:0016020">
    <property type="term" value="C:membrane"/>
    <property type="evidence" value="ECO:0007669"/>
    <property type="project" value="UniProtKB-SubCell"/>
</dbReference>
<dbReference type="Gene3D" id="1.50.40.10">
    <property type="entry name" value="Mitochondrial carrier domain"/>
    <property type="match status" value="1"/>
</dbReference>
<dbReference type="EMBL" id="MVBO01000006">
    <property type="protein sequence ID" value="OZJ06114.1"/>
    <property type="molecule type" value="Genomic_DNA"/>
</dbReference>
<comment type="similarity">
    <text evidence="2 9">Belongs to the mitochondrial carrier (TC 2.A.29) family.</text>
</comment>
<evidence type="ECO:0000256" key="2">
    <source>
        <dbReference type="ARBA" id="ARBA00006375"/>
    </source>
</evidence>
<dbReference type="InterPro" id="IPR023395">
    <property type="entry name" value="MCP_dom_sf"/>
</dbReference>
<dbReference type="SUPFAM" id="SSF103506">
    <property type="entry name" value="Mitochondrial carrier"/>
    <property type="match status" value="1"/>
</dbReference>
<dbReference type="PROSITE" id="PS50920">
    <property type="entry name" value="SOLCAR"/>
    <property type="match status" value="3"/>
</dbReference>
<gene>
    <name evidence="10" type="ORF">BZG36_01059</name>
</gene>
<evidence type="ECO:0008006" key="12">
    <source>
        <dbReference type="Google" id="ProtNLM"/>
    </source>
</evidence>
<evidence type="ECO:0000256" key="6">
    <source>
        <dbReference type="ARBA" id="ARBA00022989"/>
    </source>
</evidence>
<sequence>MAEKQAAPLIDPPLVDPEVAIIPSHVPDQHYKELAAKFVFAGTGSVLGTIATNPFDIIKVRQQLQGEGVLNQSTSNLFRISYNMFRNEGPLSFYNGLVAAMLREATYSTIRFGSYDWFKSSIMKASGGVFDETSLVTKITAGLTSGMVGAAIANPTDLVKVRMQAYNPSPIPRYRGVGSAFAEIYRTEGWAGLYRGVWPTTGRAAVVTASQMATYDHIKHWVLGTGYFVEGIKCHFVCSMLAGFVASLTSAPIDTLKVRYMNQPFDPATGTGLRYPSAMSCLRHLMATEGPLALYKGFFMCWFRLGPHTIISLMVFEQLRKITGINPI</sequence>
<protein>
    <recommendedName>
        <fullName evidence="12">Mitochondrial dicarboxylate transporter</fullName>
    </recommendedName>
</protein>
<keyword evidence="6" id="KW-1133">Transmembrane helix</keyword>
<evidence type="ECO:0000313" key="11">
    <source>
        <dbReference type="Proteomes" id="UP000242875"/>
    </source>
</evidence>
<keyword evidence="4 8" id="KW-0812">Transmembrane</keyword>
<dbReference type="InterPro" id="IPR050391">
    <property type="entry name" value="Mito_Metabolite_Transporter"/>
</dbReference>
<feature type="repeat" description="Solcar" evidence="8">
    <location>
        <begin position="230"/>
        <end position="322"/>
    </location>
</feature>
<evidence type="ECO:0000313" key="10">
    <source>
        <dbReference type="EMBL" id="OZJ06114.1"/>
    </source>
</evidence>
<evidence type="ECO:0000256" key="5">
    <source>
        <dbReference type="ARBA" id="ARBA00022737"/>
    </source>
</evidence>
<evidence type="ECO:0000256" key="7">
    <source>
        <dbReference type="ARBA" id="ARBA00023136"/>
    </source>
</evidence>
<evidence type="ECO:0000256" key="1">
    <source>
        <dbReference type="ARBA" id="ARBA00004141"/>
    </source>
</evidence>
<dbReference type="Pfam" id="PF00153">
    <property type="entry name" value="Mito_carr"/>
    <property type="match status" value="3"/>
</dbReference>
<dbReference type="PANTHER" id="PTHR45618">
    <property type="entry name" value="MITOCHONDRIAL DICARBOXYLATE CARRIER-RELATED"/>
    <property type="match status" value="1"/>
</dbReference>
<comment type="caution">
    <text evidence="10">The sequence shown here is derived from an EMBL/GenBank/DDBJ whole genome shotgun (WGS) entry which is preliminary data.</text>
</comment>
<evidence type="ECO:0000256" key="8">
    <source>
        <dbReference type="PROSITE-ProRule" id="PRU00282"/>
    </source>
</evidence>
<keyword evidence="3 9" id="KW-0813">Transport</keyword>
<proteinExistence type="inferred from homology"/>
<evidence type="ECO:0000256" key="9">
    <source>
        <dbReference type="RuleBase" id="RU000488"/>
    </source>
</evidence>
<accession>A0A261Y6J3</accession>
<dbReference type="AlphaFoldDB" id="A0A261Y6J3"/>
<evidence type="ECO:0000256" key="4">
    <source>
        <dbReference type="ARBA" id="ARBA00022692"/>
    </source>
</evidence>
<keyword evidence="7 8" id="KW-0472">Membrane</keyword>
<feature type="repeat" description="Solcar" evidence="8">
    <location>
        <begin position="32"/>
        <end position="121"/>
    </location>
</feature>
<dbReference type="OrthoDB" id="448427at2759"/>
<dbReference type="Proteomes" id="UP000242875">
    <property type="component" value="Unassembled WGS sequence"/>
</dbReference>
<name>A0A261Y6J3_9FUNG</name>
<feature type="repeat" description="Solcar" evidence="8">
    <location>
        <begin position="133"/>
        <end position="221"/>
    </location>
</feature>
<evidence type="ECO:0000256" key="3">
    <source>
        <dbReference type="ARBA" id="ARBA00022448"/>
    </source>
</evidence>
<comment type="subcellular location">
    <subcellularLocation>
        <location evidence="1">Membrane</location>
        <topology evidence="1">Multi-pass membrane protein</topology>
    </subcellularLocation>
</comment>
<reference evidence="10 11" key="1">
    <citation type="journal article" date="2017" name="Mycologia">
        <title>Bifiguratus adelaidae, gen. et sp. nov., a new member of Mucoromycotina in endophytic and soil-dwelling habitats.</title>
        <authorList>
            <person name="Torres-Cruz T.J."/>
            <person name="Billingsley Tobias T.L."/>
            <person name="Almatruk M."/>
            <person name="Hesse C."/>
            <person name="Kuske C.R."/>
            <person name="Desiro A."/>
            <person name="Benucci G.M."/>
            <person name="Bonito G."/>
            <person name="Stajich J.E."/>
            <person name="Dunlap C."/>
            <person name="Arnold A.E."/>
            <person name="Porras-Alfaro A."/>
        </authorList>
    </citation>
    <scope>NUCLEOTIDE SEQUENCE [LARGE SCALE GENOMIC DNA]</scope>
    <source>
        <strain evidence="10 11">AZ0501</strain>
    </source>
</reference>
<organism evidence="10 11">
    <name type="scientific">Bifiguratus adelaidae</name>
    <dbReference type="NCBI Taxonomy" id="1938954"/>
    <lineage>
        <taxon>Eukaryota</taxon>
        <taxon>Fungi</taxon>
        <taxon>Fungi incertae sedis</taxon>
        <taxon>Mucoromycota</taxon>
        <taxon>Mucoromycotina</taxon>
        <taxon>Endogonomycetes</taxon>
        <taxon>Endogonales</taxon>
        <taxon>Endogonales incertae sedis</taxon>
        <taxon>Bifiguratus</taxon>
    </lineage>
</organism>
<keyword evidence="11" id="KW-1185">Reference proteome</keyword>
<dbReference type="InterPro" id="IPR018108">
    <property type="entry name" value="MCP_transmembrane"/>
</dbReference>